<dbReference type="SUPFAM" id="SSF53448">
    <property type="entry name" value="Nucleotide-diphospho-sugar transferases"/>
    <property type="match status" value="1"/>
</dbReference>
<sequence>MGTDACEILFFVKLPLAGKVKTRLARDLGAGRAAKLYEAFAEDQLATLTSTGIPVRVCCVPMGTLADYEMWLGNQYSFEWQLGFDLGARMLAAFDGAFRRGRKRVVLTGSDAPMMQRETVLEAFDALQHRDAVFSPSPDGGYSLAGYRASGLVRDVFLEMPWSTSGVFEETCRRLNEHDASYAVLQETPDVDTLQELGRLVQSAVFGNSPMTSRDNAPRSFSLLEHWGF</sequence>
<dbReference type="STRING" id="1121442.SAMN02745702_02861"/>
<dbReference type="InterPro" id="IPR029044">
    <property type="entry name" value="Nucleotide-diphossugar_trans"/>
</dbReference>
<evidence type="ECO:0000313" key="2">
    <source>
        <dbReference type="Proteomes" id="UP000189733"/>
    </source>
</evidence>
<organism evidence="1 2">
    <name type="scientific">Desulfobaculum bizertense DSM 18034</name>
    <dbReference type="NCBI Taxonomy" id="1121442"/>
    <lineage>
        <taxon>Bacteria</taxon>
        <taxon>Pseudomonadati</taxon>
        <taxon>Thermodesulfobacteriota</taxon>
        <taxon>Desulfovibrionia</taxon>
        <taxon>Desulfovibrionales</taxon>
        <taxon>Desulfovibrionaceae</taxon>
        <taxon>Desulfobaculum</taxon>
    </lineage>
</organism>
<reference evidence="1 2" key="1">
    <citation type="submission" date="2017-02" db="EMBL/GenBank/DDBJ databases">
        <authorList>
            <person name="Peterson S.W."/>
        </authorList>
    </citation>
    <scope>NUCLEOTIDE SEQUENCE [LARGE SCALE GENOMIC DNA]</scope>
    <source>
        <strain evidence="1 2">DSM 18034</strain>
    </source>
</reference>
<dbReference type="NCBIfam" id="TIGR04282">
    <property type="entry name" value="glyco_like_cofC"/>
    <property type="match status" value="1"/>
</dbReference>
<keyword evidence="2" id="KW-1185">Reference proteome</keyword>
<dbReference type="PANTHER" id="PTHR36529">
    <property type="entry name" value="SLL1095 PROTEIN"/>
    <property type="match status" value="1"/>
</dbReference>
<evidence type="ECO:0000313" key="1">
    <source>
        <dbReference type="EMBL" id="SKA83126.1"/>
    </source>
</evidence>
<name>A0A1T4X0N1_9BACT</name>
<dbReference type="AlphaFoldDB" id="A0A1T4X0N1"/>
<dbReference type="EMBL" id="FUYA01000014">
    <property type="protein sequence ID" value="SKA83126.1"/>
    <property type="molecule type" value="Genomic_DNA"/>
</dbReference>
<evidence type="ECO:0008006" key="3">
    <source>
        <dbReference type="Google" id="ProtNLM"/>
    </source>
</evidence>
<proteinExistence type="predicted"/>
<protein>
    <recommendedName>
        <fullName evidence="3">Glycosyltransferase</fullName>
    </recommendedName>
</protein>
<dbReference type="PANTHER" id="PTHR36529:SF1">
    <property type="entry name" value="GLYCOSYLTRANSFERASE"/>
    <property type="match status" value="1"/>
</dbReference>
<dbReference type="Proteomes" id="UP000189733">
    <property type="component" value="Unassembled WGS sequence"/>
</dbReference>
<dbReference type="Gene3D" id="3.90.550.10">
    <property type="entry name" value="Spore Coat Polysaccharide Biosynthesis Protein SpsA, Chain A"/>
    <property type="match status" value="1"/>
</dbReference>
<dbReference type="Pfam" id="PF09837">
    <property type="entry name" value="DUF2064"/>
    <property type="match status" value="1"/>
</dbReference>
<dbReference type="InterPro" id="IPR018641">
    <property type="entry name" value="Trfase_1_rSAM/seldom-assoc"/>
</dbReference>
<accession>A0A1T4X0N1</accession>
<gene>
    <name evidence="1" type="ORF">SAMN02745702_02861</name>
</gene>